<reference evidence="3" key="1">
    <citation type="journal article" date="2019" name="Int. J. Syst. Evol. Microbiol.">
        <title>The Global Catalogue of Microorganisms (GCM) 10K type strain sequencing project: providing services to taxonomists for standard genome sequencing and annotation.</title>
        <authorList>
            <consortium name="The Broad Institute Genomics Platform"/>
            <consortium name="The Broad Institute Genome Sequencing Center for Infectious Disease"/>
            <person name="Wu L."/>
            <person name="Ma J."/>
        </authorList>
    </citation>
    <scope>NUCLEOTIDE SEQUENCE [LARGE SCALE GENOMIC DNA]</scope>
    <source>
        <strain evidence="3">SYNS20</strain>
    </source>
</reference>
<feature type="region of interest" description="Disordered" evidence="1">
    <location>
        <begin position="1"/>
        <end position="23"/>
    </location>
</feature>
<evidence type="ECO:0000256" key="1">
    <source>
        <dbReference type="SAM" id="MobiDB-lite"/>
    </source>
</evidence>
<accession>A0ABW2JX52</accession>
<organism evidence="2 3">
    <name type="scientific">Streptomyces monticola</name>
    <dbReference type="NCBI Taxonomy" id="2666263"/>
    <lineage>
        <taxon>Bacteria</taxon>
        <taxon>Bacillati</taxon>
        <taxon>Actinomycetota</taxon>
        <taxon>Actinomycetes</taxon>
        <taxon>Kitasatosporales</taxon>
        <taxon>Streptomycetaceae</taxon>
        <taxon>Streptomyces</taxon>
    </lineage>
</organism>
<proteinExistence type="predicted"/>
<protein>
    <submittedName>
        <fullName evidence="2">OvmZ protein</fullName>
    </submittedName>
</protein>
<evidence type="ECO:0000313" key="2">
    <source>
        <dbReference type="EMBL" id="MFC7310676.1"/>
    </source>
</evidence>
<dbReference type="EMBL" id="JBHTCF010000040">
    <property type="protein sequence ID" value="MFC7310676.1"/>
    <property type="molecule type" value="Genomic_DNA"/>
</dbReference>
<evidence type="ECO:0000313" key="3">
    <source>
        <dbReference type="Proteomes" id="UP001596523"/>
    </source>
</evidence>
<gene>
    <name evidence="2" type="ORF">ACFQVC_41500</name>
</gene>
<name>A0ABW2JX52_9ACTN</name>
<dbReference type="RefSeq" id="WP_381841648.1">
    <property type="nucleotide sequence ID" value="NZ_JBHTCF010000040.1"/>
</dbReference>
<comment type="caution">
    <text evidence="2">The sequence shown here is derived from an EMBL/GenBank/DDBJ whole genome shotgun (WGS) entry which is preliminary data.</text>
</comment>
<sequence>MGQRTDSLDRTPTRPSGSRHGQPLGLKADLCALLEAYRESDHYLVSAPLGLRERVSGSRARGIVLDDRAMTVRAELAEVLASWARLVVDERQVPGPGGPGVVALVRFLGRHLDWLAAHPAAADLGEELARLLQSFDTLIGSGAMRRIPLGDCPRQDCTGTLYGVPATAGRDAAPGRVTCESGHLLPPQHWLLAADRMRCSTAGSGR</sequence>
<feature type="compositionally biased region" description="Basic and acidic residues" evidence="1">
    <location>
        <begin position="1"/>
        <end position="12"/>
    </location>
</feature>
<keyword evidence="3" id="KW-1185">Reference proteome</keyword>
<dbReference type="Proteomes" id="UP001596523">
    <property type="component" value="Unassembled WGS sequence"/>
</dbReference>